<dbReference type="InterPro" id="IPR053886">
    <property type="entry name" value="DUF4026_middle"/>
</dbReference>
<gene>
    <name evidence="4" type="ORF">EHV10_01765</name>
</gene>
<dbReference type="AlphaFoldDB" id="A0A3P3QZY0"/>
<dbReference type="InterPro" id="IPR025102">
    <property type="entry name" value="DUF4026_N"/>
</dbReference>
<dbReference type="EMBL" id="RRCO01000001">
    <property type="protein sequence ID" value="RRJ26776.1"/>
    <property type="molecule type" value="Genomic_DNA"/>
</dbReference>
<dbReference type="Proteomes" id="UP000272490">
    <property type="component" value="Unassembled WGS sequence"/>
</dbReference>
<feature type="domain" description="DUF4026" evidence="3">
    <location>
        <begin position="178"/>
        <end position="287"/>
    </location>
</feature>
<keyword evidence="5" id="KW-1185">Reference proteome</keyword>
<reference evidence="4 5" key="1">
    <citation type="submission" date="2018-11" db="EMBL/GenBank/DDBJ databases">
        <title>Genome sequencing of Lachnoanaerobaculum sp. KCOM 2030 (= ChDC B114).</title>
        <authorList>
            <person name="Kook J.-K."/>
            <person name="Park S.-N."/>
            <person name="Lim Y.K."/>
        </authorList>
    </citation>
    <scope>NUCLEOTIDE SEQUENCE [LARGE SCALE GENOMIC DNA]</scope>
    <source>
        <strain evidence="4 5">KCOM 2030</strain>
    </source>
</reference>
<protein>
    <submittedName>
        <fullName evidence="4">DUF4026 domain-containing protein</fullName>
    </submittedName>
</protein>
<dbReference type="Pfam" id="PF10077">
    <property type="entry name" value="DUF2314"/>
    <property type="match status" value="1"/>
</dbReference>
<dbReference type="InterPro" id="IPR018756">
    <property type="entry name" value="DUF2314"/>
</dbReference>
<proteinExistence type="predicted"/>
<evidence type="ECO:0000259" key="1">
    <source>
        <dbReference type="Pfam" id="PF10077"/>
    </source>
</evidence>
<dbReference type="OrthoDB" id="1846902at2"/>
<organism evidence="4 5">
    <name type="scientific">Lachnoanaerobaculum gingivalis</name>
    <dbReference type="NCBI Taxonomy" id="2490855"/>
    <lineage>
        <taxon>Bacteria</taxon>
        <taxon>Bacillati</taxon>
        <taxon>Bacillota</taxon>
        <taxon>Clostridia</taxon>
        <taxon>Lachnospirales</taxon>
        <taxon>Lachnospiraceae</taxon>
        <taxon>Lachnoanaerobaculum</taxon>
    </lineage>
</organism>
<evidence type="ECO:0000259" key="2">
    <source>
        <dbReference type="Pfam" id="PF13218"/>
    </source>
</evidence>
<dbReference type="Pfam" id="PF13218">
    <property type="entry name" value="DUF4026_N"/>
    <property type="match status" value="1"/>
</dbReference>
<feature type="domain" description="DUF4026" evidence="2">
    <location>
        <begin position="27"/>
        <end position="170"/>
    </location>
</feature>
<comment type="caution">
    <text evidence="4">The sequence shown here is derived from an EMBL/GenBank/DDBJ whole genome shotgun (WGS) entry which is preliminary data.</text>
</comment>
<evidence type="ECO:0000313" key="5">
    <source>
        <dbReference type="Proteomes" id="UP000272490"/>
    </source>
</evidence>
<dbReference type="RefSeq" id="WP_128673146.1">
    <property type="nucleotide sequence ID" value="NZ_CP124777.1"/>
</dbReference>
<evidence type="ECO:0000313" key="4">
    <source>
        <dbReference type="EMBL" id="RRJ26776.1"/>
    </source>
</evidence>
<sequence>MFNFFKKKQNEVEIPQVQPMAAWEENSYMHVLSNLVDDENIDGARERIEAIEGVKLTEFNERDDGSGNLTLEYKGEEYGVGFYFEEFTLESLYSLQNQKIHDEDFLEIQEKDTSFVIHMNFNKNYFDSYHLQLKLIMAFFPDALAVVDESAERLLSGRWVKLAAESSVTPNAESLFTVQAVFDDETKKVWLHTHGICRTGFSEFELLDVSQDNANDVYYLLNTVACRVLYQNEAIEDYIFLGEFIDGNEIVVAPLPWNVAIEKYPSNILGGPADRVDSHNTNSQVIFLFLSEEDANNGKYTKPSEVEDKLIENPLYYYTNEQTDHMKFMARDRYELLRNAILENPSYRALIKVGLPTDGEDGKPDYENLEHIWFELIEFTEEGFKAVLTQAPYRVASMKEGDEGEYTVNDVTDWIIYTDEMSIDPNTAYLL</sequence>
<feature type="domain" description="DUF2314" evidence="1">
    <location>
        <begin position="349"/>
        <end position="421"/>
    </location>
</feature>
<evidence type="ECO:0000259" key="3">
    <source>
        <dbReference type="Pfam" id="PF22789"/>
    </source>
</evidence>
<accession>A0A3P3QZY0</accession>
<name>A0A3P3QZY0_9FIRM</name>
<dbReference type="Pfam" id="PF22789">
    <property type="entry name" value="DUF4026_C"/>
    <property type="match status" value="1"/>
</dbReference>